<dbReference type="Gene3D" id="1.10.10.10">
    <property type="entry name" value="Winged helix-like DNA-binding domain superfamily/Winged helix DNA-binding domain"/>
    <property type="match status" value="1"/>
</dbReference>
<dbReference type="PANTHER" id="PTHR33154:SF18">
    <property type="entry name" value="ARSENICAL RESISTANCE OPERON REPRESSOR"/>
    <property type="match status" value="1"/>
</dbReference>
<evidence type="ECO:0000313" key="5">
    <source>
        <dbReference type="EMBL" id="QCP35098.1"/>
    </source>
</evidence>
<dbReference type="SUPFAM" id="SSF46785">
    <property type="entry name" value="Winged helix' DNA-binding domain"/>
    <property type="match status" value="1"/>
</dbReference>
<dbReference type="AlphaFoldDB" id="A0A4P8IBV1"/>
<organism evidence="5 6">
    <name type="scientific">Anaerostipes rhamnosivorans</name>
    <dbReference type="NCBI Taxonomy" id="1229621"/>
    <lineage>
        <taxon>Bacteria</taxon>
        <taxon>Bacillati</taxon>
        <taxon>Bacillota</taxon>
        <taxon>Clostridia</taxon>
        <taxon>Lachnospirales</taxon>
        <taxon>Lachnospiraceae</taxon>
        <taxon>Anaerostipes</taxon>
    </lineage>
</organism>
<dbReference type="InterPro" id="IPR001845">
    <property type="entry name" value="HTH_ArsR_DNA-bd_dom"/>
</dbReference>
<dbReference type="GO" id="GO:0003700">
    <property type="term" value="F:DNA-binding transcription factor activity"/>
    <property type="evidence" value="ECO:0007669"/>
    <property type="project" value="InterPro"/>
</dbReference>
<dbReference type="Proteomes" id="UP000298653">
    <property type="component" value="Chromosome"/>
</dbReference>
<feature type="domain" description="HTH arsR-type" evidence="4">
    <location>
        <begin position="245"/>
        <end position="338"/>
    </location>
</feature>
<dbReference type="SMART" id="SM00418">
    <property type="entry name" value="HTH_ARSR"/>
    <property type="match status" value="1"/>
</dbReference>
<evidence type="ECO:0000256" key="2">
    <source>
        <dbReference type="ARBA" id="ARBA00023125"/>
    </source>
</evidence>
<accession>A0A4P8IBV1</accession>
<keyword evidence="2" id="KW-0238">DNA-binding</keyword>
<protein>
    <submittedName>
        <fullName evidence="5">Arsenical resistance operon repressor</fullName>
    </submittedName>
</protein>
<dbReference type="InterPro" id="IPR036390">
    <property type="entry name" value="WH_DNA-bd_sf"/>
</dbReference>
<dbReference type="KEGG" id="arf:AR1Y2_1644"/>
<proteinExistence type="predicted"/>
<dbReference type="EMBL" id="CP040058">
    <property type="protein sequence ID" value="QCP35098.1"/>
    <property type="molecule type" value="Genomic_DNA"/>
</dbReference>
<dbReference type="InterPro" id="IPR051081">
    <property type="entry name" value="HTH_MetalResp_TranReg"/>
</dbReference>
<reference evidence="5 6" key="1">
    <citation type="submission" date="2019-05" db="EMBL/GenBank/DDBJ databases">
        <title>Complete genome sequencing of Anaerostipes rhamnosivorans.</title>
        <authorList>
            <person name="Bui T.P.N."/>
            <person name="de Vos W.M."/>
        </authorList>
    </citation>
    <scope>NUCLEOTIDE SEQUENCE [LARGE SCALE GENOMIC DNA]</scope>
    <source>
        <strain evidence="5 6">1y2</strain>
    </source>
</reference>
<name>A0A4P8IBV1_9FIRM</name>
<dbReference type="InterPro" id="IPR036388">
    <property type="entry name" value="WH-like_DNA-bd_sf"/>
</dbReference>
<keyword evidence="6" id="KW-1185">Reference proteome</keyword>
<dbReference type="RefSeq" id="WP_137328523.1">
    <property type="nucleotide sequence ID" value="NZ_CP040058.1"/>
</dbReference>
<evidence type="ECO:0000256" key="3">
    <source>
        <dbReference type="ARBA" id="ARBA00023163"/>
    </source>
</evidence>
<dbReference type="PANTHER" id="PTHR33154">
    <property type="entry name" value="TRANSCRIPTIONAL REGULATOR, ARSR FAMILY"/>
    <property type="match status" value="1"/>
</dbReference>
<dbReference type="Pfam" id="PF01022">
    <property type="entry name" value="HTH_5"/>
    <property type="match status" value="1"/>
</dbReference>
<keyword evidence="1" id="KW-0805">Transcription regulation</keyword>
<dbReference type="PROSITE" id="PS50987">
    <property type="entry name" value="HTH_ARSR_2"/>
    <property type="match status" value="1"/>
</dbReference>
<dbReference type="CDD" id="cd00090">
    <property type="entry name" value="HTH_ARSR"/>
    <property type="match status" value="1"/>
</dbReference>
<sequence>MTIHTDLNKYFEIIGLLYCCAHPEFEEKESWEKAAKDYNINAEELYKKVSPVLKRYVSTFKRGMFKGNEEDYNFFFSDDDDEFVLLIQFVCANHPEWFEHPLDSVGEKEIMTAFAKMLAEDTGCGFGKTTGELVRLLKQTGFSSTTCWKLMVFLQSPKEHIQKLSDMIGCNKKAYEDALAAVRAPLKKLLEAFPKGKRICEKIHEGSVLTPTLIYAASELIDMDEASASSYIGVYTDEVYKMLEQERSSQEKLLPILKALSDHSKFDILLSLMKTPKYNLELAEELNLSAATVSHHMNVLLGHRLVDVEKRDGRVYYTFSKGTVKKVIQKLQSMFSID</sequence>
<keyword evidence="3" id="KW-0804">Transcription</keyword>
<gene>
    <name evidence="5" type="ORF">AR1Y2_1644</name>
</gene>
<dbReference type="InterPro" id="IPR011991">
    <property type="entry name" value="ArsR-like_HTH"/>
</dbReference>
<evidence type="ECO:0000313" key="6">
    <source>
        <dbReference type="Proteomes" id="UP000298653"/>
    </source>
</evidence>
<dbReference type="OrthoDB" id="1706794at2"/>
<evidence type="ECO:0000256" key="1">
    <source>
        <dbReference type="ARBA" id="ARBA00023015"/>
    </source>
</evidence>
<dbReference type="GO" id="GO:0003677">
    <property type="term" value="F:DNA binding"/>
    <property type="evidence" value="ECO:0007669"/>
    <property type="project" value="UniProtKB-KW"/>
</dbReference>
<dbReference type="PRINTS" id="PR00778">
    <property type="entry name" value="HTHARSR"/>
</dbReference>
<evidence type="ECO:0000259" key="4">
    <source>
        <dbReference type="PROSITE" id="PS50987"/>
    </source>
</evidence>